<comment type="caution">
    <text evidence="2">The sequence shown here is derived from an EMBL/GenBank/DDBJ whole genome shotgun (WGS) entry which is preliminary data.</text>
</comment>
<reference evidence="3" key="1">
    <citation type="journal article" date="2019" name="Int. J. Syst. Evol. Microbiol.">
        <title>The Global Catalogue of Microorganisms (GCM) 10K type strain sequencing project: providing services to taxonomists for standard genome sequencing and annotation.</title>
        <authorList>
            <consortium name="The Broad Institute Genomics Platform"/>
            <consortium name="The Broad Institute Genome Sequencing Center for Infectious Disease"/>
            <person name="Wu L."/>
            <person name="Ma J."/>
        </authorList>
    </citation>
    <scope>NUCLEOTIDE SEQUENCE [LARGE SCALE GENOMIC DNA]</scope>
    <source>
        <strain evidence="3">JCM 16365</strain>
    </source>
</reference>
<feature type="transmembrane region" description="Helical" evidence="1">
    <location>
        <begin position="6"/>
        <end position="26"/>
    </location>
</feature>
<keyword evidence="1" id="KW-0812">Transmembrane</keyword>
<evidence type="ECO:0008006" key="4">
    <source>
        <dbReference type="Google" id="ProtNLM"/>
    </source>
</evidence>
<dbReference type="Proteomes" id="UP001500274">
    <property type="component" value="Unassembled WGS sequence"/>
</dbReference>
<evidence type="ECO:0000256" key="1">
    <source>
        <dbReference type="SAM" id="Phobius"/>
    </source>
</evidence>
<sequence>MNVDLFTASLFTALVGNVAGVVFIIDTILRRDHGPGRVWSIAFLCGMATTVAYSMWAAGIGEMLPIAVGNALFVTTTAVMWLGSRSFNERRIGSATAVTVLGALTVAGAVVVEGPDGGDWAGWLTMGIGLVVFSTLAAIETLRAPMRRFGTAAVLAVVFLVMATFYLARCVVFVAAGADSPLFLEAFGSVVANFFTVVLTVVAVVVISVLRAAQVELRSFAWMTSRGVTSDGILLAATLRTAMADVIERAQWRGELVSTVAVRVADLAEIRTAFGADVAGDVLHHWRRSVRRYAPSFALVGEDGADALVVVTRAATAAEARRQAAVIYRGVLEALGAVSRAVIPSVGVGVALTETVGYRTEALVHSARLAADESATSVESSVLFGGLSYAEQDPA</sequence>
<keyword evidence="1" id="KW-1133">Transmembrane helix</keyword>
<proteinExistence type="predicted"/>
<dbReference type="EMBL" id="BAAARI010000011">
    <property type="protein sequence ID" value="GAA2576716.1"/>
    <property type="molecule type" value="Genomic_DNA"/>
</dbReference>
<dbReference type="SUPFAM" id="SSF55073">
    <property type="entry name" value="Nucleotide cyclase"/>
    <property type="match status" value="1"/>
</dbReference>
<feature type="transmembrane region" description="Helical" evidence="1">
    <location>
        <begin position="63"/>
        <end position="83"/>
    </location>
</feature>
<dbReference type="InterPro" id="IPR029787">
    <property type="entry name" value="Nucleotide_cyclase"/>
</dbReference>
<protein>
    <recommendedName>
        <fullName evidence="4">Diguanylate cyclase</fullName>
    </recommendedName>
</protein>
<organism evidence="2 3">
    <name type="scientific">Microbacterium binotii</name>
    <dbReference type="NCBI Taxonomy" id="462710"/>
    <lineage>
        <taxon>Bacteria</taxon>
        <taxon>Bacillati</taxon>
        <taxon>Actinomycetota</taxon>
        <taxon>Actinomycetes</taxon>
        <taxon>Micrococcales</taxon>
        <taxon>Microbacteriaceae</taxon>
        <taxon>Microbacterium</taxon>
    </lineage>
</organism>
<keyword evidence="1" id="KW-0472">Membrane</keyword>
<feature type="transmembrane region" description="Helical" evidence="1">
    <location>
        <begin position="38"/>
        <end position="57"/>
    </location>
</feature>
<name>A0ABP6BLW6_9MICO</name>
<dbReference type="Gene3D" id="3.30.70.270">
    <property type="match status" value="1"/>
</dbReference>
<feature type="transmembrane region" description="Helical" evidence="1">
    <location>
        <begin position="190"/>
        <end position="213"/>
    </location>
</feature>
<dbReference type="InterPro" id="IPR043128">
    <property type="entry name" value="Rev_trsase/Diguanyl_cyclase"/>
</dbReference>
<feature type="transmembrane region" description="Helical" evidence="1">
    <location>
        <begin position="95"/>
        <end position="114"/>
    </location>
</feature>
<keyword evidence="3" id="KW-1185">Reference proteome</keyword>
<feature type="transmembrane region" description="Helical" evidence="1">
    <location>
        <begin position="120"/>
        <end position="139"/>
    </location>
</feature>
<evidence type="ECO:0000313" key="2">
    <source>
        <dbReference type="EMBL" id="GAA2576716.1"/>
    </source>
</evidence>
<accession>A0ABP6BLW6</accession>
<gene>
    <name evidence="2" type="ORF">GCM10009862_15060</name>
</gene>
<dbReference type="RefSeq" id="WP_344228259.1">
    <property type="nucleotide sequence ID" value="NZ_BAAARI010000011.1"/>
</dbReference>
<feature type="transmembrane region" description="Helical" evidence="1">
    <location>
        <begin position="151"/>
        <end position="178"/>
    </location>
</feature>
<evidence type="ECO:0000313" key="3">
    <source>
        <dbReference type="Proteomes" id="UP001500274"/>
    </source>
</evidence>